<gene>
    <name evidence="7" type="ORF">FSB_LOCUS41152</name>
</gene>
<dbReference type="AlphaFoldDB" id="A0A2N9HNJ9"/>
<evidence type="ECO:0000256" key="4">
    <source>
        <dbReference type="ARBA" id="ARBA00023242"/>
    </source>
</evidence>
<evidence type="ECO:0000256" key="5">
    <source>
        <dbReference type="PROSITE-ProRule" id="PRU01191"/>
    </source>
</evidence>
<feature type="compositionally biased region" description="Basic and acidic residues" evidence="6">
    <location>
        <begin position="290"/>
        <end position="299"/>
    </location>
</feature>
<feature type="short sequence motif" description="VHIID" evidence="5">
    <location>
        <begin position="443"/>
        <end position="447"/>
    </location>
</feature>
<evidence type="ECO:0000256" key="6">
    <source>
        <dbReference type="SAM" id="MobiDB-lite"/>
    </source>
</evidence>
<feature type="region of interest" description="Disordered" evidence="6">
    <location>
        <begin position="290"/>
        <end position="325"/>
    </location>
</feature>
<comment type="similarity">
    <text evidence="5">Belongs to the GRAS family.</text>
</comment>
<keyword evidence="4" id="KW-0539">Nucleus</keyword>
<evidence type="ECO:0000256" key="2">
    <source>
        <dbReference type="ARBA" id="ARBA00023015"/>
    </source>
</evidence>
<dbReference type="Pfam" id="PF03514">
    <property type="entry name" value="GRAS"/>
    <property type="match status" value="1"/>
</dbReference>
<feature type="region of interest" description="Disordered" evidence="6">
    <location>
        <begin position="219"/>
        <end position="271"/>
    </location>
</feature>
<dbReference type="InterPro" id="IPR005202">
    <property type="entry name" value="TF_GRAS"/>
</dbReference>
<sequence length="708" mass="80456">MDTLFEEISGPGFMKEFKFNHGSDTLRSKKGVVNRFQVNHEFFHQPLLPTNPQQDLSDSNSSPSSSGSTSLEGDPSDSGEISHVTLKYIKELLMEEDLGDKPCMLQDCLALQAAEKSFYEVLGQKYPPSTGQLSHCFDQNIDTPDRSSSVDSSNSYTIAIADNLVESNWVYDQEELKSFGIQNSLFDSAGNTLLLPDSFSETHSAKSLPNGNQEIIDLESTLSGPPKHSTERNRRQTSPNGSSRRKNHQREDSDYLEEGRSNKHSVVYAGDSEPLEMYDKILLCPGGDHESTPCRHHDSAGNGASRKLQHNGKTSKQTTRSKKQGDKGEIVDFWSLLTQCANAVASSDQRTTNELLKQIRQHSSQYGDGNQRLAYYFANALEARLAGTKMPVYTADVSNGTSAADILKAYQVYVTACPFKRMSNFFANRTILRLAQIQKATRLHIIDFGILYGFQWPCLIQRLSERPGGPPKLRITGIELPQPGFRPAERVEETGRRLENYCKRFNVPFEYNVIAQKWETIQLEDLKIDKDELTVVNCMHRLKHIPDETVAMHNPRDSVLKLIKRINPDLFVHGVVNGTYNAPFFVTRFREALFHFSSLFDMFDANVPREDEQRSLFEKEIFGRDAMNVIACEGLERVERPETYKQWQVRNLRAGFRQLPLDQELLQKVKKTVKLEYHKDFVVDVDGQWILQGWKGRILYALSCWKPT</sequence>
<dbReference type="PANTHER" id="PTHR31636">
    <property type="entry name" value="OSJNBA0084A10.13 PROTEIN-RELATED"/>
    <property type="match status" value="1"/>
</dbReference>
<organism evidence="7">
    <name type="scientific">Fagus sylvatica</name>
    <name type="common">Beechnut</name>
    <dbReference type="NCBI Taxonomy" id="28930"/>
    <lineage>
        <taxon>Eukaryota</taxon>
        <taxon>Viridiplantae</taxon>
        <taxon>Streptophyta</taxon>
        <taxon>Embryophyta</taxon>
        <taxon>Tracheophyta</taxon>
        <taxon>Spermatophyta</taxon>
        <taxon>Magnoliopsida</taxon>
        <taxon>eudicotyledons</taxon>
        <taxon>Gunneridae</taxon>
        <taxon>Pentapetalae</taxon>
        <taxon>rosids</taxon>
        <taxon>fabids</taxon>
        <taxon>Fagales</taxon>
        <taxon>Fagaceae</taxon>
        <taxon>Fagus</taxon>
    </lineage>
</organism>
<accession>A0A2N9HNJ9</accession>
<dbReference type="EMBL" id="OIVN01003741">
    <property type="protein sequence ID" value="SPD13270.1"/>
    <property type="molecule type" value="Genomic_DNA"/>
</dbReference>
<evidence type="ECO:0000313" key="7">
    <source>
        <dbReference type="EMBL" id="SPD13270.1"/>
    </source>
</evidence>
<feature type="compositionally biased region" description="Low complexity" evidence="6">
    <location>
        <begin position="56"/>
        <end position="73"/>
    </location>
</feature>
<comment type="caution">
    <text evidence="5">Lacks conserved residue(s) required for the propagation of feature annotation.</text>
</comment>
<protein>
    <submittedName>
        <fullName evidence="7">Uncharacterized protein</fullName>
    </submittedName>
</protein>
<dbReference type="GO" id="GO:0005634">
    <property type="term" value="C:nucleus"/>
    <property type="evidence" value="ECO:0007669"/>
    <property type="project" value="UniProtKB-SubCell"/>
</dbReference>
<keyword evidence="3" id="KW-0804">Transcription</keyword>
<proteinExistence type="inferred from homology"/>
<name>A0A2N9HNJ9_FAGSY</name>
<feature type="region of interest" description="SAW" evidence="5">
    <location>
        <begin position="631"/>
        <end position="706"/>
    </location>
</feature>
<comment type="subcellular location">
    <subcellularLocation>
        <location evidence="1">Nucleus</location>
    </subcellularLocation>
</comment>
<feature type="region of interest" description="Leucine repeat I (LRI)" evidence="5">
    <location>
        <begin position="331"/>
        <end position="391"/>
    </location>
</feature>
<keyword evidence="2" id="KW-0805">Transcription regulation</keyword>
<feature type="region of interest" description="Disordered" evidence="6">
    <location>
        <begin position="46"/>
        <end position="79"/>
    </location>
</feature>
<feature type="region of interest" description="Leucine repeat II (LRII)" evidence="5">
    <location>
        <begin position="493"/>
        <end position="525"/>
    </location>
</feature>
<feature type="compositionally biased region" description="Basic and acidic residues" evidence="6">
    <location>
        <begin position="249"/>
        <end position="261"/>
    </location>
</feature>
<dbReference type="PROSITE" id="PS50985">
    <property type="entry name" value="GRAS"/>
    <property type="match status" value="1"/>
</dbReference>
<reference evidence="7" key="1">
    <citation type="submission" date="2018-02" db="EMBL/GenBank/DDBJ databases">
        <authorList>
            <person name="Cohen D.B."/>
            <person name="Kent A.D."/>
        </authorList>
    </citation>
    <scope>NUCLEOTIDE SEQUENCE</scope>
</reference>
<evidence type="ECO:0000256" key="3">
    <source>
        <dbReference type="ARBA" id="ARBA00023163"/>
    </source>
</evidence>
<evidence type="ECO:0000256" key="1">
    <source>
        <dbReference type="ARBA" id="ARBA00004123"/>
    </source>
</evidence>